<dbReference type="SUPFAM" id="SSF63825">
    <property type="entry name" value="YWTD domain"/>
    <property type="match status" value="1"/>
</dbReference>
<dbReference type="RefSeq" id="WP_195811164.1">
    <property type="nucleotide sequence ID" value="NZ_CP064795.1"/>
</dbReference>
<evidence type="ECO:0000313" key="2">
    <source>
        <dbReference type="Proteomes" id="UP000595095"/>
    </source>
</evidence>
<dbReference type="KEGG" id="smaa:IT774_02330"/>
<dbReference type="EMBL" id="CP064795">
    <property type="protein sequence ID" value="QPG06087.1"/>
    <property type="molecule type" value="Genomic_DNA"/>
</dbReference>
<accession>A0A7S9DY06</accession>
<protein>
    <recommendedName>
        <fullName evidence="3">Phytase-like domain-containing protein</fullName>
    </recommendedName>
</protein>
<dbReference type="AlphaFoldDB" id="A0A7S9DY06"/>
<dbReference type="Proteomes" id="UP000595095">
    <property type="component" value="Chromosome"/>
</dbReference>
<organism evidence="1 2">
    <name type="scientific">Salinimonas marina</name>
    <dbReference type="NCBI Taxonomy" id="2785918"/>
    <lineage>
        <taxon>Bacteria</taxon>
        <taxon>Pseudomonadati</taxon>
        <taxon>Pseudomonadota</taxon>
        <taxon>Gammaproteobacteria</taxon>
        <taxon>Alteromonadales</taxon>
        <taxon>Alteromonadaceae</taxon>
        <taxon>Alteromonas/Salinimonas group</taxon>
        <taxon>Salinimonas</taxon>
    </lineage>
</organism>
<sequence>MKQLVLMVAALTAGLSGCSEPSPADSASDNPAPEAQVVSVKGQWLTEADGSIATDPQPSGLSSWQNQLVTISDGSADSSQQRQLHIIDPTTAKLAPKTAKMRLGSRVRRSCFAAYLGSEPDLEALIADPIDPEVFYTVTEDATRTGALSSRCQKRYSDSGSTDYPTLLLRLERLDDGDILMTRVRPLQFKSAQAVGDFPNDGVEGMALGENGRLYLGLEKDKAGKPRIFSVDMTDGFWETTDFAPVSEPALQLPQLHEGSHPINALEYYIHPETNQPYLLAIARNDNELWVIDATGERPARQIKMDFLAPAGGEQCSAYERMDNASIEGVTVVDGTLWMINDPWKVNYLKNIQCQSNQANYEAMAALLFSTPLQNSWFAGDPENNEASEKITD</sequence>
<evidence type="ECO:0000313" key="1">
    <source>
        <dbReference type="EMBL" id="QPG06087.1"/>
    </source>
</evidence>
<evidence type="ECO:0008006" key="3">
    <source>
        <dbReference type="Google" id="ProtNLM"/>
    </source>
</evidence>
<proteinExistence type="predicted"/>
<keyword evidence="2" id="KW-1185">Reference proteome</keyword>
<reference evidence="1 2" key="1">
    <citation type="submission" date="2020-11" db="EMBL/GenBank/DDBJ databases">
        <title>Complete genome sequence for Salinimonas sp. strain G2-b.</title>
        <authorList>
            <person name="Park S.-J."/>
        </authorList>
    </citation>
    <scope>NUCLEOTIDE SEQUENCE [LARGE SCALE GENOMIC DNA]</scope>
    <source>
        <strain evidence="1 2">G2-b</strain>
    </source>
</reference>
<dbReference type="PROSITE" id="PS51257">
    <property type="entry name" value="PROKAR_LIPOPROTEIN"/>
    <property type="match status" value="1"/>
</dbReference>
<name>A0A7S9DY06_9ALTE</name>
<gene>
    <name evidence="1" type="ORF">IT774_02330</name>
</gene>